<dbReference type="InterPro" id="IPR004827">
    <property type="entry name" value="bZIP"/>
</dbReference>
<dbReference type="PANTHER" id="PTHR47693:SF1">
    <property type="entry name" value="BZIP TRANSCRIPTION FACTOR RISBZ3"/>
    <property type="match status" value="1"/>
</dbReference>
<dbReference type="Gramene" id="PSAT_LOCUS25298_t1">
    <property type="protein sequence ID" value="CAL5206445.1"/>
    <property type="gene ID" value="PSAT_LOCUS25298"/>
</dbReference>
<keyword evidence="9" id="KW-1185">Reference proteome</keyword>
<comment type="subcellular location">
    <subcellularLocation>
        <location evidence="1">Nucleus</location>
    </subcellularLocation>
</comment>
<dbReference type="Pfam" id="PF00170">
    <property type="entry name" value="bZIP_1"/>
    <property type="match status" value="1"/>
</dbReference>
<feature type="compositionally biased region" description="Polar residues" evidence="6">
    <location>
        <begin position="142"/>
        <end position="153"/>
    </location>
</feature>
<evidence type="ECO:0000313" key="9">
    <source>
        <dbReference type="Proteomes" id="UP001058974"/>
    </source>
</evidence>
<dbReference type="PROSITE" id="PS50217">
    <property type="entry name" value="BZIP"/>
    <property type="match status" value="1"/>
</dbReference>
<dbReference type="PANTHER" id="PTHR47693">
    <property type="entry name" value="BZIP TRANSCRIPTION FACTOR RISBZ3-RELATED"/>
    <property type="match status" value="1"/>
</dbReference>
<evidence type="ECO:0000256" key="2">
    <source>
        <dbReference type="ARBA" id="ARBA00023015"/>
    </source>
</evidence>
<dbReference type="Gramene" id="Psat06G0093800-T1">
    <property type="protein sequence ID" value="KAI5394034.1"/>
    <property type="gene ID" value="KIW84_060938"/>
</dbReference>
<dbReference type="InterPro" id="IPR045314">
    <property type="entry name" value="bZIP_plant_GBF1"/>
</dbReference>
<dbReference type="GO" id="GO:0005634">
    <property type="term" value="C:nucleus"/>
    <property type="evidence" value="ECO:0007669"/>
    <property type="project" value="UniProtKB-SubCell"/>
</dbReference>
<evidence type="ECO:0000256" key="4">
    <source>
        <dbReference type="ARBA" id="ARBA00023163"/>
    </source>
</evidence>
<dbReference type="GO" id="GO:0003677">
    <property type="term" value="F:DNA binding"/>
    <property type="evidence" value="ECO:0007669"/>
    <property type="project" value="UniProtKB-KW"/>
</dbReference>
<dbReference type="Gene3D" id="1.20.5.170">
    <property type="match status" value="1"/>
</dbReference>
<dbReference type="AlphaFoldDB" id="A0A9D4W109"/>
<dbReference type="PROSITE" id="PS00036">
    <property type="entry name" value="BZIP_BASIC"/>
    <property type="match status" value="1"/>
</dbReference>
<dbReference type="OrthoDB" id="1299653at2759"/>
<evidence type="ECO:0000256" key="6">
    <source>
        <dbReference type="SAM" id="MobiDB-lite"/>
    </source>
</evidence>
<keyword evidence="5" id="KW-0539">Nucleus</keyword>
<reference evidence="8 9" key="1">
    <citation type="journal article" date="2022" name="Nat. Genet.">
        <title>Improved pea reference genome and pan-genome highlight genomic features and evolutionary characteristics.</title>
        <authorList>
            <person name="Yang T."/>
            <person name="Liu R."/>
            <person name="Luo Y."/>
            <person name="Hu S."/>
            <person name="Wang D."/>
            <person name="Wang C."/>
            <person name="Pandey M.K."/>
            <person name="Ge S."/>
            <person name="Xu Q."/>
            <person name="Li N."/>
            <person name="Li G."/>
            <person name="Huang Y."/>
            <person name="Saxena R.K."/>
            <person name="Ji Y."/>
            <person name="Li M."/>
            <person name="Yan X."/>
            <person name="He Y."/>
            <person name="Liu Y."/>
            <person name="Wang X."/>
            <person name="Xiang C."/>
            <person name="Varshney R.K."/>
            <person name="Ding H."/>
            <person name="Gao S."/>
            <person name="Zong X."/>
        </authorList>
    </citation>
    <scope>NUCLEOTIDE SEQUENCE [LARGE SCALE GENOMIC DNA]</scope>
    <source>
        <strain evidence="8 9">cv. Zhongwan 6</strain>
    </source>
</reference>
<dbReference type="SMART" id="SM00338">
    <property type="entry name" value="BRLZ"/>
    <property type="match status" value="1"/>
</dbReference>
<dbReference type="EMBL" id="JAMSHJ010000006">
    <property type="protein sequence ID" value="KAI5394034.1"/>
    <property type="molecule type" value="Genomic_DNA"/>
</dbReference>
<dbReference type="InterPro" id="IPR046347">
    <property type="entry name" value="bZIP_sf"/>
</dbReference>
<keyword evidence="4" id="KW-0804">Transcription</keyword>
<evidence type="ECO:0000256" key="3">
    <source>
        <dbReference type="ARBA" id="ARBA00023125"/>
    </source>
</evidence>
<dbReference type="InterPro" id="IPR044168">
    <property type="entry name" value="RISBZ3/4/5"/>
</dbReference>
<dbReference type="Proteomes" id="UP001058974">
    <property type="component" value="Chromosome 6"/>
</dbReference>
<evidence type="ECO:0000313" key="8">
    <source>
        <dbReference type="EMBL" id="KAI5394034.1"/>
    </source>
</evidence>
<feature type="compositionally biased region" description="Polar residues" evidence="6">
    <location>
        <begin position="116"/>
        <end position="135"/>
    </location>
</feature>
<accession>A0A9D4W109</accession>
<protein>
    <recommendedName>
        <fullName evidence="7">BZIP domain-containing protein</fullName>
    </recommendedName>
</protein>
<dbReference type="GO" id="GO:0003700">
    <property type="term" value="F:DNA-binding transcription factor activity"/>
    <property type="evidence" value="ECO:0007669"/>
    <property type="project" value="InterPro"/>
</dbReference>
<feature type="domain" description="BZIP" evidence="7">
    <location>
        <begin position="173"/>
        <end position="236"/>
    </location>
</feature>
<evidence type="ECO:0000259" key="7">
    <source>
        <dbReference type="PROSITE" id="PS50217"/>
    </source>
</evidence>
<dbReference type="GO" id="GO:0046983">
    <property type="term" value="F:protein dimerization activity"/>
    <property type="evidence" value="ECO:0007669"/>
    <property type="project" value="UniProtKB-ARBA"/>
</dbReference>
<gene>
    <name evidence="8" type="ORF">KIW84_060938</name>
</gene>
<comment type="caution">
    <text evidence="8">The sequence shown here is derived from an EMBL/GenBank/DDBJ whole genome shotgun (WGS) entry which is preliminary data.</text>
</comment>
<dbReference type="Gramene" id="Psat6g006040.1">
    <property type="protein sequence ID" value="Psat6g006040.1.cds"/>
    <property type="gene ID" value="Psat6g006040"/>
</dbReference>
<keyword evidence="2" id="KW-0805">Transcription regulation</keyword>
<organism evidence="8 9">
    <name type="scientific">Pisum sativum</name>
    <name type="common">Garden pea</name>
    <name type="synonym">Lathyrus oleraceus</name>
    <dbReference type="NCBI Taxonomy" id="3888"/>
    <lineage>
        <taxon>Eukaryota</taxon>
        <taxon>Viridiplantae</taxon>
        <taxon>Streptophyta</taxon>
        <taxon>Embryophyta</taxon>
        <taxon>Tracheophyta</taxon>
        <taxon>Spermatophyta</taxon>
        <taxon>Magnoliopsida</taxon>
        <taxon>eudicotyledons</taxon>
        <taxon>Gunneridae</taxon>
        <taxon>Pentapetalae</taxon>
        <taxon>rosids</taxon>
        <taxon>fabids</taxon>
        <taxon>Fabales</taxon>
        <taxon>Fabaceae</taxon>
        <taxon>Papilionoideae</taxon>
        <taxon>50 kb inversion clade</taxon>
        <taxon>NPAAA clade</taxon>
        <taxon>Hologalegina</taxon>
        <taxon>IRL clade</taxon>
        <taxon>Fabeae</taxon>
        <taxon>Lathyrus</taxon>
    </lineage>
</organism>
<dbReference type="SUPFAM" id="SSF57959">
    <property type="entry name" value="Leucine zipper domain"/>
    <property type="match status" value="1"/>
</dbReference>
<evidence type="ECO:0000256" key="5">
    <source>
        <dbReference type="ARBA" id="ARBA00023242"/>
    </source>
</evidence>
<dbReference type="FunFam" id="1.20.5.170:FF:000020">
    <property type="entry name" value="BZIP transcription factor"/>
    <property type="match status" value="1"/>
</dbReference>
<evidence type="ECO:0000256" key="1">
    <source>
        <dbReference type="ARBA" id="ARBA00004123"/>
    </source>
</evidence>
<dbReference type="CDD" id="cd14702">
    <property type="entry name" value="bZIP_plant_GBF1"/>
    <property type="match status" value="1"/>
</dbReference>
<keyword evidence="3" id="KW-0238">DNA-binding</keyword>
<feature type="region of interest" description="Disordered" evidence="6">
    <location>
        <begin position="116"/>
        <end position="196"/>
    </location>
</feature>
<sequence length="342" mass="37239">MEPKWGSILTPSSIFSGFEDLKWITEFDHELFTKRPVTVGVETETESANDIDVKPFKVDPFTGVGDVCSGNVADAADFQNLDTVTSFSTCGEPTNTNTFVSSQNLTPKQSTITATIDSQSSISATVTSPVSANKPSSRENQTKGVTTTSGSSRDPSDVDDEAGPCEQSTNPVDMKRLRRKVSNRDSARRSRRRKQAHLADLEVQVEQLRLENAGLFKQLTDASQQFRDANTNNRVLKSDVEALRAKVKLAEDMVSRGTLPTFNNQLLQNHSQLSTTPPQINTNNLRCMAHVSPTITVHGNDASYGVTGQNSVIGLGDFDISCSDFNNGVNNDAVSSLTSIWQ</sequence>
<proteinExistence type="predicted"/>
<name>A0A9D4W109_PEA</name>